<feature type="domain" description="Periplasmic binding protein" evidence="3">
    <location>
        <begin position="31"/>
        <end position="308"/>
    </location>
</feature>
<dbReference type="KEGG" id="dfl:DFE_0782"/>
<evidence type="ECO:0000256" key="2">
    <source>
        <dbReference type="ARBA" id="ARBA00007639"/>
    </source>
</evidence>
<dbReference type="EMBL" id="AP017378">
    <property type="protein sequence ID" value="BBD07508.1"/>
    <property type="molecule type" value="Genomic_DNA"/>
</dbReference>
<protein>
    <submittedName>
        <fullName evidence="4">Sugar-binding protein</fullName>
    </submittedName>
</protein>
<dbReference type="PANTHER" id="PTHR30036:SF7">
    <property type="entry name" value="ABC TRANSPORTER PERIPLASMIC-BINDING PROTEIN YPHF"/>
    <property type="match status" value="1"/>
</dbReference>
<evidence type="ECO:0000256" key="1">
    <source>
        <dbReference type="ARBA" id="ARBA00004196"/>
    </source>
</evidence>
<dbReference type="PANTHER" id="PTHR30036">
    <property type="entry name" value="D-XYLOSE-BINDING PERIPLASMIC PROTEIN"/>
    <property type="match status" value="1"/>
</dbReference>
<keyword evidence="5" id="KW-1185">Reference proteome</keyword>
<dbReference type="Proteomes" id="UP000269883">
    <property type="component" value="Chromosome"/>
</dbReference>
<evidence type="ECO:0000313" key="5">
    <source>
        <dbReference type="Proteomes" id="UP000269883"/>
    </source>
</evidence>
<dbReference type="GO" id="GO:0030246">
    <property type="term" value="F:carbohydrate binding"/>
    <property type="evidence" value="ECO:0007669"/>
    <property type="project" value="TreeGrafter"/>
</dbReference>
<dbReference type="InterPro" id="IPR028082">
    <property type="entry name" value="Peripla_BP_I"/>
</dbReference>
<dbReference type="AlphaFoldDB" id="A0A2Z6AW99"/>
<sequence length="333" mass="36948">MFKLTAPLIIALFIALIFPLPNTATGKTLRFAIIPKTGNSEFYTPVKHGCMNAAEALEDVQCIYRGPERADPRLQNNIISDLIDEGIDGLAVAVINSEFIEERSIAKARKAGIPIVTFDSDFSRATLSNNHDIRKAYIGTDNYQFGQRLGELAKQHRPGGGTYCIISGHKSAPGLADRMRGTINALNRNNSGKWTQYERCPLFCRDDPEVALNQLLYILDDGCMNTGHVDTIIILGAWPQQRPEEYLTSLSKRRADLDSKKIIIIVGDTLQNQLQLLEQGLAHGNIGQKPYAMGKKAIEILYKIYHGEPVPNVIYTPTESCVRRSSSDVICTE</sequence>
<dbReference type="Gene3D" id="3.40.50.2300">
    <property type="match status" value="2"/>
</dbReference>
<gene>
    <name evidence="4" type="ORF">DFE_0782</name>
</gene>
<dbReference type="InterPro" id="IPR050555">
    <property type="entry name" value="Bact_Solute-Bind_Prot2"/>
</dbReference>
<comment type="subcellular location">
    <subcellularLocation>
        <location evidence="1">Cell envelope</location>
    </subcellularLocation>
</comment>
<dbReference type="OrthoDB" id="3189720at2"/>
<dbReference type="SUPFAM" id="SSF53822">
    <property type="entry name" value="Periplasmic binding protein-like I"/>
    <property type="match status" value="1"/>
</dbReference>
<comment type="similarity">
    <text evidence="2">Belongs to the bacterial solute-binding protein 2 family.</text>
</comment>
<dbReference type="GO" id="GO:0030288">
    <property type="term" value="C:outer membrane-bounded periplasmic space"/>
    <property type="evidence" value="ECO:0007669"/>
    <property type="project" value="TreeGrafter"/>
</dbReference>
<evidence type="ECO:0000259" key="3">
    <source>
        <dbReference type="Pfam" id="PF13407"/>
    </source>
</evidence>
<proteinExistence type="inferred from homology"/>
<accession>A0A2Z6AW99</accession>
<reference evidence="4 5" key="1">
    <citation type="journal article" date="2018" name="Sci. Adv.">
        <title>Multi-heme cytochromes provide a pathway for survival in energy-limited environments.</title>
        <authorList>
            <person name="Deng X."/>
            <person name="Dohmae N."/>
            <person name="Nealson K.H."/>
            <person name="Hashimoto K."/>
            <person name="Okamoto A."/>
        </authorList>
    </citation>
    <scope>NUCLEOTIDE SEQUENCE [LARGE SCALE GENOMIC DNA]</scope>
    <source>
        <strain evidence="4 5">IS5</strain>
    </source>
</reference>
<dbReference type="Pfam" id="PF13407">
    <property type="entry name" value="Peripla_BP_4"/>
    <property type="match status" value="1"/>
</dbReference>
<evidence type="ECO:0000313" key="4">
    <source>
        <dbReference type="EMBL" id="BBD07508.1"/>
    </source>
</evidence>
<dbReference type="RefSeq" id="WP_126376821.1">
    <property type="nucleotide sequence ID" value="NZ_AP017378.1"/>
</dbReference>
<organism evidence="4 5">
    <name type="scientific">Desulfovibrio ferrophilus</name>
    <dbReference type="NCBI Taxonomy" id="241368"/>
    <lineage>
        <taxon>Bacteria</taxon>
        <taxon>Pseudomonadati</taxon>
        <taxon>Thermodesulfobacteriota</taxon>
        <taxon>Desulfovibrionia</taxon>
        <taxon>Desulfovibrionales</taxon>
        <taxon>Desulfovibrionaceae</taxon>
        <taxon>Desulfovibrio</taxon>
    </lineage>
</organism>
<name>A0A2Z6AW99_9BACT</name>
<dbReference type="InterPro" id="IPR025997">
    <property type="entry name" value="SBP_2_dom"/>
</dbReference>